<evidence type="ECO:0000259" key="9">
    <source>
        <dbReference type="PROSITE" id="PS50157"/>
    </source>
</evidence>
<dbReference type="EMBL" id="BPLQ01009582">
    <property type="protein sequence ID" value="GIY44955.1"/>
    <property type="molecule type" value="Genomic_DNA"/>
</dbReference>
<organism evidence="10 11">
    <name type="scientific">Caerostris darwini</name>
    <dbReference type="NCBI Taxonomy" id="1538125"/>
    <lineage>
        <taxon>Eukaryota</taxon>
        <taxon>Metazoa</taxon>
        <taxon>Ecdysozoa</taxon>
        <taxon>Arthropoda</taxon>
        <taxon>Chelicerata</taxon>
        <taxon>Arachnida</taxon>
        <taxon>Araneae</taxon>
        <taxon>Araneomorphae</taxon>
        <taxon>Entelegynae</taxon>
        <taxon>Araneoidea</taxon>
        <taxon>Araneidae</taxon>
        <taxon>Caerostris</taxon>
    </lineage>
</organism>
<evidence type="ECO:0000256" key="5">
    <source>
        <dbReference type="ARBA" id="ARBA00022833"/>
    </source>
</evidence>
<dbReference type="FunFam" id="3.30.160.60:FF:000875">
    <property type="entry name" value="zinc finger protein 236 isoform X7"/>
    <property type="match status" value="1"/>
</dbReference>
<evidence type="ECO:0000313" key="10">
    <source>
        <dbReference type="EMBL" id="GIY44955.1"/>
    </source>
</evidence>
<dbReference type="Gene3D" id="3.30.160.60">
    <property type="entry name" value="Classic Zinc Finger"/>
    <property type="match status" value="1"/>
</dbReference>
<evidence type="ECO:0000313" key="11">
    <source>
        <dbReference type="Proteomes" id="UP001054837"/>
    </source>
</evidence>
<dbReference type="SMART" id="SM00355">
    <property type="entry name" value="ZnF_C2H2"/>
    <property type="match status" value="1"/>
</dbReference>
<dbReference type="Proteomes" id="UP001054837">
    <property type="component" value="Unassembled WGS sequence"/>
</dbReference>
<keyword evidence="2" id="KW-0479">Metal-binding</keyword>
<evidence type="ECO:0000256" key="4">
    <source>
        <dbReference type="ARBA" id="ARBA00022771"/>
    </source>
</evidence>
<dbReference type="InterPro" id="IPR013087">
    <property type="entry name" value="Znf_C2H2_type"/>
</dbReference>
<dbReference type="SUPFAM" id="SSF57667">
    <property type="entry name" value="beta-beta-alpha zinc fingers"/>
    <property type="match status" value="1"/>
</dbReference>
<comment type="caution">
    <text evidence="10">The sequence shown here is derived from an EMBL/GenBank/DDBJ whole genome shotgun (WGS) entry which is preliminary data.</text>
</comment>
<comment type="subcellular location">
    <subcellularLocation>
        <location evidence="1">Nucleus</location>
    </subcellularLocation>
</comment>
<dbReference type="Pfam" id="PF00096">
    <property type="entry name" value="zf-C2H2"/>
    <property type="match status" value="1"/>
</dbReference>
<name>A0AAV4TF72_9ARAC</name>
<keyword evidence="7" id="KW-0539">Nucleus</keyword>
<evidence type="ECO:0000256" key="1">
    <source>
        <dbReference type="ARBA" id="ARBA00004123"/>
    </source>
</evidence>
<evidence type="ECO:0000256" key="8">
    <source>
        <dbReference type="PROSITE-ProRule" id="PRU00042"/>
    </source>
</evidence>
<gene>
    <name evidence="10" type="ORF">CDAR_214131</name>
</gene>
<accession>A0AAV4TF72</accession>
<dbReference type="GO" id="GO:0008270">
    <property type="term" value="F:zinc ion binding"/>
    <property type="evidence" value="ECO:0007669"/>
    <property type="project" value="UniProtKB-KW"/>
</dbReference>
<dbReference type="GO" id="GO:0003677">
    <property type="term" value="F:DNA binding"/>
    <property type="evidence" value="ECO:0007669"/>
    <property type="project" value="UniProtKB-KW"/>
</dbReference>
<keyword evidence="6" id="KW-0238">DNA-binding</keyword>
<evidence type="ECO:0000256" key="6">
    <source>
        <dbReference type="ARBA" id="ARBA00023125"/>
    </source>
</evidence>
<dbReference type="InterPro" id="IPR036236">
    <property type="entry name" value="Znf_C2H2_sf"/>
</dbReference>
<dbReference type="PROSITE" id="PS00028">
    <property type="entry name" value="ZINC_FINGER_C2H2_1"/>
    <property type="match status" value="1"/>
</dbReference>
<evidence type="ECO:0000256" key="3">
    <source>
        <dbReference type="ARBA" id="ARBA00022737"/>
    </source>
</evidence>
<evidence type="ECO:0000256" key="2">
    <source>
        <dbReference type="ARBA" id="ARBA00022723"/>
    </source>
</evidence>
<dbReference type="AlphaFoldDB" id="A0AAV4TF72"/>
<sequence>MNVCEFCNAYIANFEVHRCRKFGNQHRQSSATLPRSISDIRAPNIDSVSAQQTDSEAQWPFHNQSNSSTQQSFLPDVHQRIECGETAAAETFPHFEYTLQNQYNPDISAILFPEIPHGPENLSKSTHLQQLFEVNKVSINQNLQCGENSNQNYLVNAPLPVSEPCFLPGFQQTFGQRNAQKNQIAQLPNATSQMEGSRINRMDEMPSYFISDLNEGDNTSMKRISHYYETSSGIPISALQSTQYNPIAPIPPTDSIAPIHSNKCPKEFLPKDHLEPHDSSCDVARPYSCNYCDRTFSYNGSLKRHIRNHT</sequence>
<reference evidence="10 11" key="1">
    <citation type="submission" date="2021-06" db="EMBL/GenBank/DDBJ databases">
        <title>Caerostris darwini draft genome.</title>
        <authorList>
            <person name="Kono N."/>
            <person name="Arakawa K."/>
        </authorList>
    </citation>
    <scope>NUCLEOTIDE SEQUENCE [LARGE SCALE GENOMIC DNA]</scope>
</reference>
<keyword evidence="11" id="KW-1185">Reference proteome</keyword>
<dbReference type="GO" id="GO:0005634">
    <property type="term" value="C:nucleus"/>
    <property type="evidence" value="ECO:0007669"/>
    <property type="project" value="UniProtKB-SubCell"/>
</dbReference>
<dbReference type="PROSITE" id="PS50157">
    <property type="entry name" value="ZINC_FINGER_C2H2_2"/>
    <property type="match status" value="1"/>
</dbReference>
<keyword evidence="5" id="KW-0862">Zinc</keyword>
<keyword evidence="4 8" id="KW-0863">Zinc-finger</keyword>
<evidence type="ECO:0000256" key="7">
    <source>
        <dbReference type="ARBA" id="ARBA00023242"/>
    </source>
</evidence>
<keyword evidence="3" id="KW-0677">Repeat</keyword>
<protein>
    <recommendedName>
        <fullName evidence="9">C2H2-type domain-containing protein</fullName>
    </recommendedName>
</protein>
<feature type="domain" description="C2H2-type" evidence="9">
    <location>
        <begin position="287"/>
        <end position="310"/>
    </location>
</feature>
<proteinExistence type="predicted"/>
<feature type="non-terminal residue" evidence="10">
    <location>
        <position position="310"/>
    </location>
</feature>